<dbReference type="Proteomes" id="UP000264719">
    <property type="component" value="Unassembled WGS sequence"/>
</dbReference>
<protein>
    <submittedName>
        <fullName evidence="1">Uncharacterized protein</fullName>
    </submittedName>
</protein>
<evidence type="ECO:0000313" key="2">
    <source>
        <dbReference type="Proteomes" id="UP000264719"/>
    </source>
</evidence>
<name>A0A348WFN8_9RHOB</name>
<dbReference type="EMBL" id="DMVW01000154">
    <property type="protein sequence ID" value="HAR53350.1"/>
    <property type="molecule type" value="Genomic_DNA"/>
</dbReference>
<proteinExistence type="predicted"/>
<gene>
    <name evidence="1" type="ORF">DCS45_15960</name>
</gene>
<evidence type="ECO:0000313" key="1">
    <source>
        <dbReference type="EMBL" id="HAR53350.1"/>
    </source>
</evidence>
<reference evidence="1 2" key="1">
    <citation type="journal article" date="2018" name="Nat. Biotechnol.">
        <title>A standardized bacterial taxonomy based on genome phylogeny substantially revises the tree of life.</title>
        <authorList>
            <person name="Parks D.H."/>
            <person name="Chuvochina M."/>
            <person name="Waite D.W."/>
            <person name="Rinke C."/>
            <person name="Skarshewski A."/>
            <person name="Chaumeil P.A."/>
            <person name="Hugenholtz P."/>
        </authorList>
    </citation>
    <scope>NUCLEOTIDE SEQUENCE [LARGE SCALE GENOMIC DNA]</scope>
    <source>
        <strain evidence="1">UBA9169</strain>
    </source>
</reference>
<dbReference type="AlphaFoldDB" id="A0A348WFN8"/>
<comment type="caution">
    <text evidence="1">The sequence shown here is derived from an EMBL/GenBank/DDBJ whole genome shotgun (WGS) entry which is preliminary data.</text>
</comment>
<feature type="non-terminal residue" evidence="1">
    <location>
        <position position="1"/>
    </location>
</feature>
<sequence length="121" mass="13256">DLNCTIEATQRVPQNTQIRTTPTYAVPGRSYCRQIGGQTRCSITPPVIYGGNTYSYDANAGLRRAAKNQCMADLGYRPALIPPCAEGITPQHLKSPGKGFPRLTRETCFIASESQYFIGEP</sequence>
<organism evidence="1 2">
    <name type="scientific">Roseovarius nubinhibens</name>
    <dbReference type="NCBI Taxonomy" id="314263"/>
    <lineage>
        <taxon>Bacteria</taxon>
        <taxon>Pseudomonadati</taxon>
        <taxon>Pseudomonadota</taxon>
        <taxon>Alphaproteobacteria</taxon>
        <taxon>Rhodobacterales</taxon>
        <taxon>Roseobacteraceae</taxon>
        <taxon>Roseovarius</taxon>
    </lineage>
</organism>
<accession>A0A348WFN8</accession>